<evidence type="ECO:0000256" key="1">
    <source>
        <dbReference type="SAM" id="MobiDB-lite"/>
    </source>
</evidence>
<feature type="compositionally biased region" description="Gly residues" evidence="1">
    <location>
        <begin position="360"/>
        <end position="370"/>
    </location>
</feature>
<dbReference type="Proteomes" id="UP000660262">
    <property type="component" value="Unassembled WGS sequence"/>
</dbReference>
<name>A0A830HFD7_9CHLO</name>
<reference evidence="2" key="1">
    <citation type="submission" date="2020-10" db="EMBL/GenBank/DDBJ databases">
        <title>Unveiling of a novel bifunctional photoreceptor, Dualchrome1, isolated from a cosmopolitan green alga.</title>
        <authorList>
            <person name="Suzuki S."/>
            <person name="Kawachi M."/>
        </authorList>
    </citation>
    <scope>NUCLEOTIDE SEQUENCE</scope>
    <source>
        <strain evidence="2">NIES 2893</strain>
    </source>
</reference>
<gene>
    <name evidence="2" type="ORF">PPROV_000443500</name>
</gene>
<protein>
    <submittedName>
        <fullName evidence="2">Cofactor of BRCA1</fullName>
    </submittedName>
</protein>
<comment type="caution">
    <text evidence="2">The sequence shown here is derived from an EMBL/GenBank/DDBJ whole genome shotgun (WGS) entry which is preliminary data.</text>
</comment>
<feature type="compositionally biased region" description="Acidic residues" evidence="1">
    <location>
        <begin position="678"/>
        <end position="699"/>
    </location>
</feature>
<dbReference type="PANTHER" id="PTHR13503:SF3">
    <property type="entry name" value="NEGATIVE ELONGATION FACTOR B"/>
    <property type="match status" value="1"/>
</dbReference>
<dbReference type="GO" id="GO:0005634">
    <property type="term" value="C:nucleus"/>
    <property type="evidence" value="ECO:0007669"/>
    <property type="project" value="InterPro"/>
</dbReference>
<keyword evidence="3" id="KW-1185">Reference proteome</keyword>
<organism evidence="2 3">
    <name type="scientific">Pycnococcus provasolii</name>
    <dbReference type="NCBI Taxonomy" id="41880"/>
    <lineage>
        <taxon>Eukaryota</taxon>
        <taxon>Viridiplantae</taxon>
        <taxon>Chlorophyta</taxon>
        <taxon>Pseudoscourfieldiophyceae</taxon>
        <taxon>Pseudoscourfieldiales</taxon>
        <taxon>Pycnococcaceae</taxon>
        <taxon>Pycnococcus</taxon>
    </lineage>
</organism>
<feature type="region of interest" description="Disordered" evidence="1">
    <location>
        <begin position="341"/>
        <end position="374"/>
    </location>
</feature>
<dbReference type="InterPro" id="IPR010405">
    <property type="entry name" value="COBRA1"/>
</dbReference>
<evidence type="ECO:0000313" key="2">
    <source>
        <dbReference type="EMBL" id="GHP05685.1"/>
    </source>
</evidence>
<evidence type="ECO:0000313" key="3">
    <source>
        <dbReference type="Proteomes" id="UP000660262"/>
    </source>
</evidence>
<dbReference type="PANTHER" id="PTHR13503">
    <property type="entry name" value="NEGATIVE ELONGATION FACTOR COMPLEX MEMBER B"/>
    <property type="match status" value="1"/>
</dbReference>
<dbReference type="OrthoDB" id="5548359at2759"/>
<dbReference type="AlphaFoldDB" id="A0A830HFD7"/>
<sequence length="726" mass="77059">MTEPAAEQAPADAAAPAVQEQEQQEQQQEQPSFPLVLATGQEFVRSTLFSGIAPREALRRIREAVRLTAPAAPLLLDFLKELDVPLDEAHRRVTRAAVEETTSRLPNLPQEELRNLVRLTAPYLAMPALRSVPLAAMAHLTEGVPSGVLAAITQALTRKEGRKSVTIDELPDRVRRQAWEVTPILLLEQVLPPTASYAAEDHAAELGRVQASLCGGDAGWERGKLRRTSKALGQLVDTVGASTTLYESIMGMVRRAYAGVRVQNDTKPVLSAPAAEGALALTFWPALRTQLLMKLHETGRGATEGDRRKRLAWALDACVKVGTVGDRYIIELGEGLREALEPQKRKAPASAAPASKRARGGAGGPSGAGAGVPLASSAGTDDLPTVVDGAVRAASAAGSSSIERRLLAIADAGIVLADAPVAALLGRTLLGRVRECIEGDILPTKDASVRLLLLCLALSVSARKCAKEYAKVSITGELAKDAKAAFAFDEECLRDMLGLVGELEVEAMLRDEDDLTATAAAADATDVDVARLSDLVNRNRCARRIALLLLIERLRSKDGGGAAPLIRALEGSMAKPRNREEEGHVLAALASCIVARANAAAAAPPTDEDPAPIPALLDRRRALSGICSLTDADASRHTEVSSTIAEALRVHTSAAQRGLERATSMLHKAKARRKEAEDAAVPDEGEVVEEGEVSGEAEVQEAVEAEKDASARVDAWRTYCDSLVAR</sequence>
<feature type="region of interest" description="Disordered" evidence="1">
    <location>
        <begin position="672"/>
        <end position="699"/>
    </location>
</feature>
<accession>A0A830HFD7</accession>
<dbReference type="GO" id="GO:0045892">
    <property type="term" value="P:negative regulation of DNA-templated transcription"/>
    <property type="evidence" value="ECO:0007669"/>
    <property type="project" value="InterPro"/>
</dbReference>
<feature type="region of interest" description="Disordered" evidence="1">
    <location>
        <begin position="1"/>
        <end position="30"/>
    </location>
</feature>
<dbReference type="EMBL" id="BNJQ01000010">
    <property type="protein sequence ID" value="GHP05685.1"/>
    <property type="molecule type" value="Genomic_DNA"/>
</dbReference>
<proteinExistence type="predicted"/>